<proteinExistence type="inferred from homology"/>
<accession>A0A0P0JKD4</accession>
<gene>
    <name evidence="11" type="primary">dus_1</name>
    <name evidence="11" type="ORF">BVIRIDIS_13650</name>
</gene>
<dbReference type="InterPro" id="IPR001269">
    <property type="entry name" value="DUS_fam"/>
</dbReference>
<dbReference type="PANTHER" id="PTHR45846">
    <property type="entry name" value="TRNA-DIHYDROURIDINE(47) SYNTHASE [NAD(P)(+)]-LIKE"/>
    <property type="match status" value="1"/>
</dbReference>
<keyword evidence="5" id="KW-0521">NADP</keyword>
<dbReference type="PROSITE" id="PS01136">
    <property type="entry name" value="UPF0034"/>
    <property type="match status" value="1"/>
</dbReference>
<comment type="cofactor">
    <cofactor evidence="1 7 9">
        <name>FMN</name>
        <dbReference type="ChEBI" id="CHEBI:58210"/>
    </cofactor>
</comment>
<feature type="binding site" evidence="9">
    <location>
        <position position="150"/>
    </location>
    <ligand>
        <name>FMN</name>
        <dbReference type="ChEBI" id="CHEBI:58210"/>
    </ligand>
</feature>
<dbReference type="InterPro" id="IPR018517">
    <property type="entry name" value="tRNA_hU_synthase_CS"/>
</dbReference>
<dbReference type="Pfam" id="PF01207">
    <property type="entry name" value="Dus"/>
    <property type="match status" value="1"/>
</dbReference>
<dbReference type="Proteomes" id="UP000065734">
    <property type="component" value="Chromosome I"/>
</dbReference>
<evidence type="ECO:0000256" key="6">
    <source>
        <dbReference type="ARBA" id="ARBA00023002"/>
    </source>
</evidence>
<keyword evidence="4 7" id="KW-0819">tRNA processing</keyword>
<dbReference type="CDD" id="cd02801">
    <property type="entry name" value="DUS_like_FMN"/>
    <property type="match status" value="1"/>
</dbReference>
<sequence length="345" mass="35814">MVAVASSSSTPTLRIGGLALPSNVLLAPMAGITDAPVRRIALAYGAGLVVSEMIASGWLMRGEVEAMLRTERVEGGFHAVQLTGCDPAQLAAAAEVVAGAGADLIDLNMGCPARKVTGGEAGAALMRNLDHAERLIVAVVERVKVPVTVKMRLGWDETCINAPELARRAEAAGVAAVTVHGRTRRQFYSGRADWAAIGRVKQDVSIPVIANGDVATAQDAAAVLAVSGADGVMIGRAAQGRPWLPGRIARQLATGIPADDPSLTDQLEVLRGLYQALLAHHGRAVGVRVARKHLGWGLAVAAATADAPTDVVAAWRQRLLTTDDPDHVHAGLGDAFAAFAWKEAA</sequence>
<keyword evidence="2 7" id="KW-0285">Flavoprotein</keyword>
<feature type="domain" description="DUS-like FMN-binding" evidence="10">
    <location>
        <begin position="25"/>
        <end position="300"/>
    </location>
</feature>
<dbReference type="KEGG" id="bvr:BVIR_1920"/>
<evidence type="ECO:0000313" key="12">
    <source>
        <dbReference type="Proteomes" id="UP000065734"/>
    </source>
</evidence>
<organism evidence="11 12">
    <name type="scientific">Blastochloris viridis</name>
    <name type="common">Rhodopseudomonas viridis</name>
    <dbReference type="NCBI Taxonomy" id="1079"/>
    <lineage>
        <taxon>Bacteria</taxon>
        <taxon>Pseudomonadati</taxon>
        <taxon>Pseudomonadota</taxon>
        <taxon>Alphaproteobacteria</taxon>
        <taxon>Hyphomicrobiales</taxon>
        <taxon>Blastochloridaceae</taxon>
        <taxon>Blastochloris</taxon>
    </lineage>
</organism>
<evidence type="ECO:0000256" key="9">
    <source>
        <dbReference type="PIRSR" id="PIRSR006621-2"/>
    </source>
</evidence>
<dbReference type="InterPro" id="IPR035587">
    <property type="entry name" value="DUS-like_FMN-bd"/>
</dbReference>
<keyword evidence="9" id="KW-0547">Nucleotide-binding</keyword>
<feature type="binding site" evidence="9">
    <location>
        <position position="180"/>
    </location>
    <ligand>
        <name>FMN</name>
        <dbReference type="ChEBI" id="CHEBI:58210"/>
    </ligand>
</feature>
<dbReference type="RefSeq" id="WP_082416905.1">
    <property type="nucleotide sequence ID" value="NZ_AP014854.2"/>
</dbReference>
<evidence type="ECO:0000256" key="7">
    <source>
        <dbReference type="PIRNR" id="PIRNR006621"/>
    </source>
</evidence>
<evidence type="ECO:0000256" key="2">
    <source>
        <dbReference type="ARBA" id="ARBA00022630"/>
    </source>
</evidence>
<evidence type="ECO:0000256" key="1">
    <source>
        <dbReference type="ARBA" id="ARBA00001917"/>
    </source>
</evidence>
<evidence type="ECO:0000256" key="4">
    <source>
        <dbReference type="ARBA" id="ARBA00022694"/>
    </source>
</evidence>
<feature type="binding site" evidence="9">
    <location>
        <begin position="28"/>
        <end position="30"/>
    </location>
    <ligand>
        <name>FMN</name>
        <dbReference type="ChEBI" id="CHEBI:58210"/>
    </ligand>
</feature>
<dbReference type="PATRIC" id="fig|1079.6.peg.1985"/>
<dbReference type="Gene3D" id="3.20.20.70">
    <property type="entry name" value="Aldolase class I"/>
    <property type="match status" value="1"/>
</dbReference>
<dbReference type="GO" id="GO:0003723">
    <property type="term" value="F:RNA binding"/>
    <property type="evidence" value="ECO:0007669"/>
    <property type="project" value="TreeGrafter"/>
</dbReference>
<evidence type="ECO:0000256" key="3">
    <source>
        <dbReference type="ARBA" id="ARBA00022643"/>
    </source>
</evidence>
<evidence type="ECO:0000256" key="8">
    <source>
        <dbReference type="PIRSR" id="PIRSR006621-1"/>
    </source>
</evidence>
<dbReference type="SUPFAM" id="SSF51395">
    <property type="entry name" value="FMN-linked oxidoreductases"/>
    <property type="match status" value="1"/>
</dbReference>
<name>A0A0P0JKD4_BLAVI</name>
<evidence type="ECO:0000313" key="11">
    <source>
        <dbReference type="EMBL" id="CUU42356.1"/>
    </source>
</evidence>
<evidence type="ECO:0000256" key="5">
    <source>
        <dbReference type="ARBA" id="ARBA00022857"/>
    </source>
</evidence>
<dbReference type="EC" id="1.3.1.-" evidence="7"/>
<dbReference type="PIRSF" id="PIRSF006621">
    <property type="entry name" value="Dus"/>
    <property type="match status" value="1"/>
</dbReference>
<dbReference type="InterPro" id="IPR013785">
    <property type="entry name" value="Aldolase_TIM"/>
</dbReference>
<dbReference type="NCBIfam" id="TIGR00737">
    <property type="entry name" value="nifR3_yhdG"/>
    <property type="match status" value="1"/>
</dbReference>
<dbReference type="InterPro" id="IPR004652">
    <property type="entry name" value="DusB-like"/>
</dbReference>
<feature type="binding site" evidence="9">
    <location>
        <position position="81"/>
    </location>
    <ligand>
        <name>FMN</name>
        <dbReference type="ChEBI" id="CHEBI:58210"/>
    </ligand>
</feature>
<protein>
    <recommendedName>
        <fullName evidence="7">tRNA-dihydrouridine synthase</fullName>
        <ecNumber evidence="7">1.3.1.-</ecNumber>
    </recommendedName>
</protein>
<dbReference type="GO" id="GO:0017150">
    <property type="term" value="F:tRNA dihydrouridine synthase activity"/>
    <property type="evidence" value="ECO:0007669"/>
    <property type="project" value="InterPro"/>
</dbReference>
<keyword evidence="12" id="KW-1185">Reference proteome</keyword>
<dbReference type="OrthoDB" id="9764501at2"/>
<reference evidence="12" key="1">
    <citation type="journal article" date="2016" name="Genome Announc.">
        <title>Revised genome sequence of the purple photosynthetic bacterium Blastochloris viridis.</title>
        <authorList>
            <person name="Liu L.N."/>
            <person name="Faulkner M."/>
            <person name="Liu X."/>
            <person name="Huang F."/>
            <person name="Darby A.C."/>
            <person name="Hall N."/>
        </authorList>
    </citation>
    <scope>NUCLEOTIDE SEQUENCE [LARGE SCALE GENOMIC DNA]</scope>
    <source>
        <strain evidence="12">ATCC 19567 / DSM 133 / F</strain>
    </source>
</reference>
<evidence type="ECO:0000259" key="10">
    <source>
        <dbReference type="Pfam" id="PF01207"/>
    </source>
</evidence>
<feature type="active site" description="Proton donor" evidence="8">
    <location>
        <position position="111"/>
    </location>
</feature>
<dbReference type="EMBL" id="LN907867">
    <property type="protein sequence ID" value="CUU42356.1"/>
    <property type="molecule type" value="Genomic_DNA"/>
</dbReference>
<comment type="function">
    <text evidence="7">Catalyzes the synthesis of 5,6-dihydrouridine (D), a modified base found in the D-loop of most tRNAs, via the reduction of the C5-C6 double bond in target uridines.</text>
</comment>
<dbReference type="GO" id="GO:0050660">
    <property type="term" value="F:flavin adenine dinucleotide binding"/>
    <property type="evidence" value="ECO:0007669"/>
    <property type="project" value="InterPro"/>
</dbReference>
<keyword evidence="3 7" id="KW-0288">FMN</keyword>
<dbReference type="PANTHER" id="PTHR45846:SF1">
    <property type="entry name" value="TRNA-DIHYDROURIDINE(47) SYNTHASE [NAD(P)(+)]-LIKE"/>
    <property type="match status" value="1"/>
</dbReference>
<dbReference type="AlphaFoldDB" id="A0A0P0JKD4"/>
<dbReference type="STRING" id="1079.BVIR_1920"/>
<keyword evidence="6 7" id="KW-0560">Oxidoreductase</keyword>
<feature type="binding site" evidence="9">
    <location>
        <begin position="235"/>
        <end position="236"/>
    </location>
    <ligand>
        <name>FMN</name>
        <dbReference type="ChEBI" id="CHEBI:58210"/>
    </ligand>
</feature>
<comment type="similarity">
    <text evidence="7">Belongs to the dus family.</text>
</comment>